<feature type="region of interest" description="Disordered" evidence="1">
    <location>
        <begin position="43"/>
        <end position="139"/>
    </location>
</feature>
<keyword evidence="2" id="KW-1133">Transmembrane helix</keyword>
<dbReference type="RefSeq" id="WP_264324875.1">
    <property type="nucleotide sequence ID" value="NZ_JADEXQ010000027.1"/>
</dbReference>
<proteinExistence type="predicted"/>
<feature type="transmembrane region" description="Helical" evidence="2">
    <location>
        <begin position="12"/>
        <end position="33"/>
    </location>
</feature>
<dbReference type="AlphaFoldDB" id="A0A928Z2Y1"/>
<comment type="caution">
    <text evidence="3">The sequence shown here is derived from an EMBL/GenBank/DDBJ whole genome shotgun (WGS) entry which is preliminary data.</text>
</comment>
<evidence type="ECO:0000313" key="3">
    <source>
        <dbReference type="EMBL" id="MBE9030049.1"/>
    </source>
</evidence>
<evidence type="ECO:0000256" key="2">
    <source>
        <dbReference type="SAM" id="Phobius"/>
    </source>
</evidence>
<keyword evidence="2" id="KW-0812">Transmembrane</keyword>
<protein>
    <submittedName>
        <fullName evidence="3">Uncharacterized protein</fullName>
    </submittedName>
</protein>
<keyword evidence="4" id="KW-1185">Reference proteome</keyword>
<accession>A0A928Z2Y1</accession>
<name>A0A928Z2Y1_9CYAN</name>
<dbReference type="EMBL" id="JADEXQ010000027">
    <property type="protein sequence ID" value="MBE9030049.1"/>
    <property type="molecule type" value="Genomic_DNA"/>
</dbReference>
<keyword evidence="2" id="KW-0472">Membrane</keyword>
<gene>
    <name evidence="3" type="ORF">IQ266_09950</name>
</gene>
<dbReference type="Proteomes" id="UP000625316">
    <property type="component" value="Unassembled WGS sequence"/>
</dbReference>
<reference evidence="3" key="1">
    <citation type="submission" date="2020-10" db="EMBL/GenBank/DDBJ databases">
        <authorList>
            <person name="Castelo-Branco R."/>
            <person name="Eusebio N."/>
            <person name="Adriana R."/>
            <person name="Vieira A."/>
            <person name="Brugerolle De Fraissinette N."/>
            <person name="Rezende De Castro R."/>
            <person name="Schneider M.P."/>
            <person name="Vasconcelos V."/>
            <person name="Leao P.N."/>
        </authorList>
    </citation>
    <scope>NUCLEOTIDE SEQUENCE</scope>
    <source>
        <strain evidence="3">LEGE 11480</strain>
    </source>
</reference>
<evidence type="ECO:0000313" key="4">
    <source>
        <dbReference type="Proteomes" id="UP000625316"/>
    </source>
</evidence>
<evidence type="ECO:0000256" key="1">
    <source>
        <dbReference type="SAM" id="MobiDB-lite"/>
    </source>
</evidence>
<sequence length="224" mass="25038">MLSITEIAITYAAKFVLLFSFIYFPAAFILIFVKSIRDPQPHDSAPELPTDTVPKNIPDRLSPSAERSAEIPQSSYPVSDADNPLGPNPWQENEVKSKPESNTGVNLKNDVPDPKLEAETISSSKSNLESELSHKQPDERKAAELLTAINQIDDHTSDKNNQKKRTIELAGSHVRIYRYHQHDVVLVKDLPFSVPPQTKQYRLRKRPAIELAIAQTLAQAAPPK</sequence>
<organism evidence="3 4">
    <name type="scientific">Romeriopsis navalis LEGE 11480</name>
    <dbReference type="NCBI Taxonomy" id="2777977"/>
    <lineage>
        <taxon>Bacteria</taxon>
        <taxon>Bacillati</taxon>
        <taxon>Cyanobacteriota</taxon>
        <taxon>Cyanophyceae</taxon>
        <taxon>Leptolyngbyales</taxon>
        <taxon>Leptolyngbyaceae</taxon>
        <taxon>Romeriopsis</taxon>
        <taxon>Romeriopsis navalis</taxon>
    </lineage>
</organism>